<dbReference type="EMBL" id="CP060385">
    <property type="protein sequence ID" value="QOX89428.1"/>
    <property type="molecule type" value="Genomic_DNA"/>
</dbReference>
<evidence type="ECO:0000313" key="2">
    <source>
        <dbReference type="EMBL" id="QOX89428.1"/>
    </source>
</evidence>
<proteinExistence type="predicted"/>
<evidence type="ECO:0000256" key="1">
    <source>
        <dbReference type="SAM" id="Coils"/>
    </source>
</evidence>
<name>A0A7S7FZH5_9MOLU</name>
<organism evidence="2">
    <name type="scientific">Candidatus Phytoplasma australasiaticum subsp. australasiaticum</name>
    <dbReference type="NCBI Taxonomy" id="2832407"/>
    <lineage>
        <taxon>Bacteria</taxon>
        <taxon>Bacillati</taxon>
        <taxon>Mycoplasmatota</taxon>
        <taxon>Mollicutes</taxon>
        <taxon>Acholeplasmatales</taxon>
        <taxon>Acholeplasmataceae</taxon>
        <taxon>Candidatus Phytoplasma</taxon>
        <taxon>16SrII (Peanut WB group)</taxon>
        <taxon>Candidatus Phytoplasma australasiaticum</taxon>
    </lineage>
</organism>
<keyword evidence="1" id="KW-0175">Coiled coil</keyword>
<dbReference type="AlphaFoldDB" id="A0A7S7FZH5"/>
<protein>
    <submittedName>
        <fullName evidence="2">Uncharacterized protein</fullName>
    </submittedName>
</protein>
<feature type="coiled-coil region" evidence="1">
    <location>
        <begin position="14"/>
        <end position="48"/>
    </location>
</feature>
<reference evidence="2" key="1">
    <citation type="submission" date="2020-08" db="EMBL/GenBank/DDBJ databases">
        <title>Phytoplasma sp. strain PR08 associated with Phyllody Disease of Parthenium hysterophorus.</title>
        <authorList>
            <person name="Kirdat K."/>
            <person name="Tiwarekar B."/>
            <person name="Yadav A."/>
        </authorList>
    </citation>
    <scope>NUCLEOTIDE SEQUENCE [LARGE SCALE GENOMIC DNA]</scope>
    <source>
        <strain evidence="2">PR08</strain>
    </source>
</reference>
<sequence>MQKCNIITEYNINKDKLNDKYKMAFQKLNLLENELQQQQIEQNNLFTEKYSQFNQKYHKNISDIYDFFIKKLLF</sequence>
<gene>
    <name evidence="2" type="ORF">H7685_00600</name>
</gene>
<accession>A0A7S7FZH5</accession>